<protein>
    <submittedName>
        <fullName evidence="1 3">Uncharacterized protein</fullName>
    </submittedName>
</protein>
<evidence type="ECO:0000313" key="2">
    <source>
        <dbReference type="Proteomes" id="UP000050761"/>
    </source>
</evidence>
<dbReference type="AlphaFoldDB" id="A0A183FG82"/>
<accession>A0A3P8AY02</accession>
<dbReference type="OrthoDB" id="5824068at2759"/>
<accession>A0A183FG82</accession>
<organism evidence="2 3">
    <name type="scientific">Heligmosomoides polygyrus</name>
    <name type="common">Parasitic roundworm</name>
    <dbReference type="NCBI Taxonomy" id="6339"/>
    <lineage>
        <taxon>Eukaryota</taxon>
        <taxon>Metazoa</taxon>
        <taxon>Ecdysozoa</taxon>
        <taxon>Nematoda</taxon>
        <taxon>Chromadorea</taxon>
        <taxon>Rhabditida</taxon>
        <taxon>Rhabditina</taxon>
        <taxon>Rhabditomorpha</taxon>
        <taxon>Strongyloidea</taxon>
        <taxon>Heligmosomidae</taxon>
        <taxon>Heligmosomoides</taxon>
    </lineage>
</organism>
<sequence length="233" mass="25909">MPSAKQTRELMRKYCRVTRYTTTVAAGIGRFVLGSNCRRLDNGQVFSEGTNSSGEAFEESDVKATGCGNMPTLQLQLRNEARSRQRRREGDGSPRGVFRAAVAADDHDLIDRCLCLRSCATSSDQSRTTHQESDSFSLTVITSTRTCCSTPVEEFGDFSAIQSSDRTQLERRQRKPTQHFVPNVNRGVQLNLTKTTSTRNGRLSDVPFALSGTNISECSSYVYLGYATWLLHN</sequence>
<reference evidence="1 2" key="1">
    <citation type="submission" date="2018-11" db="EMBL/GenBank/DDBJ databases">
        <authorList>
            <consortium name="Pathogen Informatics"/>
        </authorList>
    </citation>
    <scope>NUCLEOTIDE SEQUENCE [LARGE SCALE GENOMIC DNA]</scope>
</reference>
<keyword evidence="2" id="KW-1185">Reference proteome</keyword>
<gene>
    <name evidence="1" type="ORF">HPBE_LOCUS5635</name>
</gene>
<dbReference type="WBParaSite" id="HPBE_0000563401-mRNA-1">
    <property type="protein sequence ID" value="HPBE_0000563401-mRNA-1"/>
    <property type="gene ID" value="HPBE_0000563401"/>
</dbReference>
<evidence type="ECO:0000313" key="1">
    <source>
        <dbReference type="EMBL" id="VDO65315.1"/>
    </source>
</evidence>
<name>A0A183FG82_HELPZ</name>
<dbReference type="EMBL" id="UZAH01025512">
    <property type="protein sequence ID" value="VDO65315.1"/>
    <property type="molecule type" value="Genomic_DNA"/>
</dbReference>
<reference evidence="3" key="2">
    <citation type="submission" date="2019-09" db="UniProtKB">
        <authorList>
            <consortium name="WormBaseParasite"/>
        </authorList>
    </citation>
    <scope>IDENTIFICATION</scope>
</reference>
<dbReference type="Proteomes" id="UP000050761">
    <property type="component" value="Unassembled WGS sequence"/>
</dbReference>
<proteinExistence type="predicted"/>
<evidence type="ECO:0000313" key="3">
    <source>
        <dbReference type="WBParaSite" id="HPBE_0000563401-mRNA-1"/>
    </source>
</evidence>